<dbReference type="GO" id="GO:0016887">
    <property type="term" value="F:ATP hydrolysis activity"/>
    <property type="evidence" value="ECO:0007669"/>
    <property type="project" value="InterPro"/>
</dbReference>
<evidence type="ECO:0000313" key="3">
    <source>
        <dbReference type="Proteomes" id="UP000220669"/>
    </source>
</evidence>
<proteinExistence type="predicted"/>
<dbReference type="RefSeq" id="WP_042958724.1">
    <property type="nucleotide sequence ID" value="NZ_WWQL01000042.1"/>
</dbReference>
<dbReference type="AlphaFoldDB" id="A0AB36SDI1"/>
<sequence length="334" mass="38508">MLGDSLVVLAGLSGTGKSQLVTSYAKALQLSDTQIKFISVRPFWEDDSDLLGYADTVNSVYRPGDSGLIDALLEASRHKENIYMVCFDEMNLARVEHYFSQFLSVLEMEPNTRKIKLYNEDLENKLYNSSTYPSTIEVGQNILFVGTINTDESTHQFSDKVLDRSNIISLELVPFHEISEVNDYIQSDQKKRNQLKYDDFKNFKNSNPTNGLTQKEKEMFWKLHLAINSKDKNIGIGWRILKQIDEYLKNLPVQNDLSRKEAIDIQLVQRVLSKIRGSDEQLSELVGKWNENDLKQVGEFEQIINEYPESSDFKYTKKILLQKARELNLHGFTL</sequence>
<dbReference type="EMBL" id="PDEB01000004">
    <property type="protein sequence ID" value="PEH46567.1"/>
    <property type="molecule type" value="Genomic_DNA"/>
</dbReference>
<name>A0AB36SDI1_9ENTE</name>
<gene>
    <name evidence="2" type="ORF">CRM96_15980</name>
</gene>
<accession>A0AB36SDI1</accession>
<organism evidence="2 3">
    <name type="scientific">Enterococcus durans</name>
    <dbReference type="NCBI Taxonomy" id="53345"/>
    <lineage>
        <taxon>Bacteria</taxon>
        <taxon>Bacillati</taxon>
        <taxon>Bacillota</taxon>
        <taxon>Bacilli</taxon>
        <taxon>Lactobacillales</taxon>
        <taxon>Enterococcaceae</taxon>
        <taxon>Enterococcus</taxon>
    </lineage>
</organism>
<dbReference type="InterPro" id="IPR027417">
    <property type="entry name" value="P-loop_NTPase"/>
</dbReference>
<dbReference type="Pfam" id="PF07728">
    <property type="entry name" value="AAA_5"/>
    <property type="match status" value="1"/>
</dbReference>
<feature type="domain" description="ATPase dynein-related AAA" evidence="1">
    <location>
        <begin position="7"/>
        <end position="164"/>
    </location>
</feature>
<dbReference type="Proteomes" id="UP000220669">
    <property type="component" value="Unassembled WGS sequence"/>
</dbReference>
<evidence type="ECO:0000313" key="2">
    <source>
        <dbReference type="EMBL" id="PEH46567.1"/>
    </source>
</evidence>
<protein>
    <submittedName>
        <fullName evidence="2">ATPase</fullName>
    </submittedName>
</protein>
<dbReference type="SUPFAM" id="SSF52540">
    <property type="entry name" value="P-loop containing nucleoside triphosphate hydrolases"/>
    <property type="match status" value="1"/>
</dbReference>
<reference evidence="2 3" key="1">
    <citation type="submission" date="2017-09" db="EMBL/GenBank/DDBJ databases">
        <title>FDA dAtabase for Regulatory Grade micrObial Sequences (FDA-ARGOS): Supporting development and validation of Infectious Disease Dx tests.</title>
        <authorList>
            <person name="Minogue T."/>
            <person name="Wolcott M."/>
            <person name="Wasieloski L."/>
            <person name="Aguilar W."/>
            <person name="Moore D."/>
            <person name="Tallon L.J."/>
            <person name="Sadzewicz L."/>
            <person name="Ott S."/>
            <person name="Zhao X."/>
            <person name="Nagaraj S."/>
            <person name="Vavikolanu K."/>
            <person name="Aluvathingal J."/>
            <person name="Nadendla S."/>
            <person name="Sichtig H."/>
        </authorList>
    </citation>
    <scope>NUCLEOTIDE SEQUENCE [LARGE SCALE GENOMIC DNA]</scope>
    <source>
        <strain evidence="2 3">FDAARGOS_396</strain>
    </source>
</reference>
<comment type="caution">
    <text evidence="2">The sequence shown here is derived from an EMBL/GenBank/DDBJ whole genome shotgun (WGS) entry which is preliminary data.</text>
</comment>
<dbReference type="GO" id="GO:0005524">
    <property type="term" value="F:ATP binding"/>
    <property type="evidence" value="ECO:0007669"/>
    <property type="project" value="InterPro"/>
</dbReference>
<evidence type="ECO:0000259" key="1">
    <source>
        <dbReference type="Pfam" id="PF07728"/>
    </source>
</evidence>
<dbReference type="InterPro" id="IPR011704">
    <property type="entry name" value="ATPase_dyneun-rel_AAA"/>
</dbReference>
<dbReference type="Gene3D" id="3.40.50.300">
    <property type="entry name" value="P-loop containing nucleotide triphosphate hydrolases"/>
    <property type="match status" value="1"/>
</dbReference>